<name>A0A151X786_9HYME</name>
<accession>A0A151X786</accession>
<reference evidence="1 2" key="1">
    <citation type="submission" date="2015-09" db="EMBL/GenBank/DDBJ databases">
        <title>Trachymyrmex zeteki WGS genome.</title>
        <authorList>
            <person name="Nygaard S."/>
            <person name="Hu H."/>
            <person name="Boomsma J."/>
            <person name="Zhang G."/>
        </authorList>
    </citation>
    <scope>NUCLEOTIDE SEQUENCE [LARGE SCALE GENOMIC DNA]</scope>
    <source>
        <strain evidence="1">Tzet28-1</strain>
        <tissue evidence="1">Whole body</tissue>
    </source>
</reference>
<dbReference type="EMBL" id="KQ982450">
    <property type="protein sequence ID" value="KYQ56236.1"/>
    <property type="molecule type" value="Genomic_DNA"/>
</dbReference>
<organism evidence="1 2">
    <name type="scientific">Mycetomoellerius zeteki</name>
    <dbReference type="NCBI Taxonomy" id="64791"/>
    <lineage>
        <taxon>Eukaryota</taxon>
        <taxon>Metazoa</taxon>
        <taxon>Ecdysozoa</taxon>
        <taxon>Arthropoda</taxon>
        <taxon>Hexapoda</taxon>
        <taxon>Insecta</taxon>
        <taxon>Pterygota</taxon>
        <taxon>Neoptera</taxon>
        <taxon>Endopterygota</taxon>
        <taxon>Hymenoptera</taxon>
        <taxon>Apocrita</taxon>
        <taxon>Aculeata</taxon>
        <taxon>Formicoidea</taxon>
        <taxon>Formicidae</taxon>
        <taxon>Myrmicinae</taxon>
        <taxon>Mycetomoellerius</taxon>
    </lineage>
</organism>
<proteinExistence type="predicted"/>
<protein>
    <submittedName>
        <fullName evidence="1">Uncharacterized protein</fullName>
    </submittedName>
</protein>
<dbReference type="Proteomes" id="UP000075809">
    <property type="component" value="Unassembled WGS sequence"/>
</dbReference>
<keyword evidence="2" id="KW-1185">Reference proteome</keyword>
<gene>
    <name evidence="1" type="ORF">ALC60_04850</name>
</gene>
<evidence type="ECO:0000313" key="1">
    <source>
        <dbReference type="EMBL" id="KYQ56236.1"/>
    </source>
</evidence>
<dbReference type="AlphaFoldDB" id="A0A151X786"/>
<sequence length="62" mass="7455">MAKLRRRNERRAMKVVEGVDDGRRGEQGQVAKAEDRKRKRRERLNEIVDDSLKTLYRLERIC</sequence>
<evidence type="ECO:0000313" key="2">
    <source>
        <dbReference type="Proteomes" id="UP000075809"/>
    </source>
</evidence>